<gene>
    <name evidence="7" type="ORF">FSB_LOCUS659</name>
</gene>
<dbReference type="InterPro" id="IPR024746">
    <property type="entry name" value="Glyco_hydro_100"/>
</dbReference>
<dbReference type="EC" id="3.2.1.26" evidence="6"/>
<proteinExistence type="inferred from homology"/>
<sequence length="544" mass="62077">MPLNAMDISQNGNGSRSTLEGFGSIFEIEDILRSLDRPRTINVERNRSFEVSNGLSPRQFFRDAENQAHLEHLEYVYSPSRRSILDSPRGSSYFESQPVVADAWEALRRSLVYFRGQPVGTIAAVDNSVEKVNYDQVFVRDFVPSALAFLMNGEHEIVKNFLLKTLRLQSGEKKIDQFKLGEGVMPASFKVLHDPVRNNETLIADFGESAIGRVAPVDSGFWWIILLRAYTKHTGDSSLAELPECQKGMRLILSLCLSEGFDTFPTLLCADGCSMIDRRMGVYGYPIEIQALFFMALKCALLLIKQDDDGKEFMDRIVNRLQALSFHMRSYFWLDSKQLNDIYRYKTEEYSHTAVNKFNVMPDSLPDWVFDFMPSRGGYFIGNVSPARMDFRWFCLGNCVAILSSLATPEQSAAIMDLIEARWEELVGKMPLKICYPTLERPPMAYLLIWLLTAACIKTGRPQIARRAIELAESRLSKDHWPEYYDGKLGRYVGKQARKFQTWSIAGYLVAKMMLEDPSHLGMISLEEDKQTKHLIKRSASWTS</sequence>
<dbReference type="Gene3D" id="1.50.10.10">
    <property type="match status" value="1"/>
</dbReference>
<evidence type="ECO:0000256" key="5">
    <source>
        <dbReference type="ARBA" id="ARBA00023295"/>
    </source>
</evidence>
<dbReference type="GO" id="GO:0005987">
    <property type="term" value="P:sucrose catabolic process"/>
    <property type="evidence" value="ECO:0007669"/>
    <property type="project" value="TreeGrafter"/>
</dbReference>
<name>A0A2N9E1K9_FAGSY</name>
<evidence type="ECO:0000256" key="6">
    <source>
        <dbReference type="RuleBase" id="RU367047"/>
    </source>
</evidence>
<dbReference type="InterPro" id="IPR012341">
    <property type="entry name" value="6hp_glycosidase-like_sf"/>
</dbReference>
<keyword evidence="4 6" id="KW-0119">Carbohydrate metabolism</keyword>
<accession>A0A2N9E1K9</accession>
<evidence type="ECO:0000256" key="3">
    <source>
        <dbReference type="ARBA" id="ARBA00022801"/>
    </source>
</evidence>
<reference evidence="7" key="1">
    <citation type="submission" date="2018-02" db="EMBL/GenBank/DDBJ databases">
        <authorList>
            <person name="Cohen D.B."/>
            <person name="Kent A.D."/>
        </authorList>
    </citation>
    <scope>NUCLEOTIDE SEQUENCE</scope>
</reference>
<comment type="similarity">
    <text evidence="2 6">Belongs to the glycosyl hydrolase 100 family.</text>
</comment>
<dbReference type="FunFam" id="1.50.10.10:FF:000001">
    <property type="entry name" value="probable alkaline/neutral invertase B"/>
    <property type="match status" value="1"/>
</dbReference>
<dbReference type="GO" id="GO:0033926">
    <property type="term" value="F:endo-alpha-N-acetylgalactosaminidase activity"/>
    <property type="evidence" value="ECO:0007669"/>
    <property type="project" value="UniProtKB-UniRule"/>
</dbReference>
<dbReference type="EMBL" id="OIVN01000025">
    <property type="protein sequence ID" value="SPC72777.1"/>
    <property type="molecule type" value="Genomic_DNA"/>
</dbReference>
<dbReference type="PANTHER" id="PTHR31916">
    <property type="match status" value="1"/>
</dbReference>
<dbReference type="AlphaFoldDB" id="A0A2N9E1K9"/>
<dbReference type="InterPro" id="IPR008928">
    <property type="entry name" value="6-hairpin_glycosidase_sf"/>
</dbReference>
<comment type="function">
    <text evidence="6">Invertase that cleaves sucrose into glucose and fructose.</text>
</comment>
<dbReference type="SUPFAM" id="SSF48208">
    <property type="entry name" value="Six-hairpin glycosidases"/>
    <property type="match status" value="1"/>
</dbReference>
<dbReference type="PANTHER" id="PTHR31916:SF59">
    <property type="entry name" value="CYTOSOLIC INVERTASE 1"/>
    <property type="match status" value="1"/>
</dbReference>
<protein>
    <recommendedName>
        <fullName evidence="6">Alkaline/neutral invertase</fullName>
        <ecNumber evidence="6">3.2.1.26</ecNumber>
    </recommendedName>
</protein>
<evidence type="ECO:0000256" key="4">
    <source>
        <dbReference type="ARBA" id="ARBA00023277"/>
    </source>
</evidence>
<evidence type="ECO:0000313" key="7">
    <source>
        <dbReference type="EMBL" id="SPC72777.1"/>
    </source>
</evidence>
<dbReference type="GO" id="GO:0004575">
    <property type="term" value="F:sucrose alpha-glucosidase activity"/>
    <property type="evidence" value="ECO:0007669"/>
    <property type="project" value="TreeGrafter"/>
</dbReference>
<evidence type="ECO:0000256" key="2">
    <source>
        <dbReference type="ARBA" id="ARBA00007671"/>
    </source>
</evidence>
<organism evidence="7">
    <name type="scientific">Fagus sylvatica</name>
    <name type="common">Beechnut</name>
    <dbReference type="NCBI Taxonomy" id="28930"/>
    <lineage>
        <taxon>Eukaryota</taxon>
        <taxon>Viridiplantae</taxon>
        <taxon>Streptophyta</taxon>
        <taxon>Embryophyta</taxon>
        <taxon>Tracheophyta</taxon>
        <taxon>Spermatophyta</taxon>
        <taxon>Magnoliopsida</taxon>
        <taxon>eudicotyledons</taxon>
        <taxon>Gunneridae</taxon>
        <taxon>Pentapetalae</taxon>
        <taxon>rosids</taxon>
        <taxon>fabids</taxon>
        <taxon>Fagales</taxon>
        <taxon>Fagaceae</taxon>
        <taxon>Fagus</taxon>
    </lineage>
</organism>
<dbReference type="Pfam" id="PF12899">
    <property type="entry name" value="Glyco_hydro_100"/>
    <property type="match status" value="2"/>
</dbReference>
<comment type="catalytic activity">
    <reaction evidence="1 6">
        <text>Hydrolysis of terminal non-reducing beta-D-fructofuranoside residues in beta-D-fructofuranosides.</text>
        <dbReference type="EC" id="3.2.1.26"/>
    </reaction>
</comment>
<evidence type="ECO:0000256" key="1">
    <source>
        <dbReference type="ARBA" id="ARBA00000094"/>
    </source>
</evidence>
<keyword evidence="3 6" id="KW-0378">Hydrolase</keyword>
<keyword evidence="5 6" id="KW-0326">Glycosidase</keyword>